<proteinExistence type="predicted"/>
<dbReference type="OrthoDB" id="5512697at2"/>
<comment type="caution">
    <text evidence="2">The sequence shown here is derived from an EMBL/GenBank/DDBJ whole genome shotgun (WGS) entry which is preliminary data.</text>
</comment>
<dbReference type="RefSeq" id="WP_146981695.1">
    <property type="nucleotide sequence ID" value="NZ_VOSM01000005.1"/>
</dbReference>
<name>A0A5C6XBG7_9DELT</name>
<keyword evidence="3" id="KW-1185">Reference proteome</keyword>
<dbReference type="AlphaFoldDB" id="A0A5C6XBG7"/>
<dbReference type="EMBL" id="VOSM01000005">
    <property type="protein sequence ID" value="TXD36567.1"/>
    <property type="molecule type" value="Genomic_DNA"/>
</dbReference>
<evidence type="ECO:0000313" key="2">
    <source>
        <dbReference type="EMBL" id="TXD36567.1"/>
    </source>
</evidence>
<evidence type="ECO:0000256" key="1">
    <source>
        <dbReference type="SAM" id="MobiDB-lite"/>
    </source>
</evidence>
<reference evidence="2 3" key="1">
    <citation type="submission" date="2019-08" db="EMBL/GenBank/DDBJ databases">
        <title>Bradymonadales sp. TMQ4.</title>
        <authorList>
            <person name="Liang Q."/>
        </authorList>
    </citation>
    <scope>NUCLEOTIDE SEQUENCE [LARGE SCALE GENOMIC DNA]</scope>
    <source>
        <strain evidence="2 3">TMQ4</strain>
    </source>
</reference>
<sequence>MLTIDVLTHRAEHLGKSFKKRLKLFGRQQADRDDRALGEEGVEALESSGKSSKDKGKKGTGKKEKTLKAIARERVDWESLRRQAVEVADLEVTLSGWGAGQTRALMVDGEVLAAELSVGQAVELKKWLKRLRQLYASVGRSVEVARVEAVAGELDDLLERWRSEEVPTVRVGEAVVAFVERGA</sequence>
<accession>A0A5C6XBG7</accession>
<evidence type="ECO:0000313" key="3">
    <source>
        <dbReference type="Proteomes" id="UP000321412"/>
    </source>
</evidence>
<organism evidence="2 3">
    <name type="scientific">Lujinxingia vulgaris</name>
    <dbReference type="NCBI Taxonomy" id="2600176"/>
    <lineage>
        <taxon>Bacteria</taxon>
        <taxon>Deltaproteobacteria</taxon>
        <taxon>Bradymonadales</taxon>
        <taxon>Lujinxingiaceae</taxon>
        <taxon>Lujinxingia</taxon>
    </lineage>
</organism>
<protein>
    <submittedName>
        <fullName evidence="2">Uncharacterized protein</fullName>
    </submittedName>
</protein>
<gene>
    <name evidence="2" type="ORF">FRC98_12075</name>
</gene>
<feature type="region of interest" description="Disordered" evidence="1">
    <location>
        <begin position="35"/>
        <end position="65"/>
    </location>
</feature>
<dbReference type="Proteomes" id="UP000321412">
    <property type="component" value="Unassembled WGS sequence"/>
</dbReference>